<dbReference type="EMBL" id="QJKB01000001">
    <property type="protein sequence ID" value="PXX47822.1"/>
    <property type="molecule type" value="Genomic_DNA"/>
</dbReference>
<proteinExistence type="predicted"/>
<protein>
    <submittedName>
        <fullName evidence="1">Uncharacterized protein</fullName>
    </submittedName>
</protein>
<dbReference type="SUPFAM" id="SSF51658">
    <property type="entry name" value="Xylose isomerase-like"/>
    <property type="match status" value="1"/>
</dbReference>
<dbReference type="NCBIfam" id="NF003818">
    <property type="entry name" value="PRK05409.1"/>
    <property type="match status" value="1"/>
</dbReference>
<reference evidence="1 2" key="1">
    <citation type="submission" date="2018-05" db="EMBL/GenBank/DDBJ databases">
        <title>Genomic Encyclopedia of Type Strains, Phase IV (KMG-IV): sequencing the most valuable type-strain genomes for metagenomic binning, comparative biology and taxonomic classification.</title>
        <authorList>
            <person name="Goeker M."/>
        </authorList>
    </citation>
    <scope>NUCLEOTIDE SEQUENCE [LARGE SCALE GENOMIC DNA]</scope>
    <source>
        <strain evidence="1 2">DSM 19792</strain>
    </source>
</reference>
<dbReference type="Proteomes" id="UP000247792">
    <property type="component" value="Unassembled WGS sequence"/>
</dbReference>
<evidence type="ECO:0000313" key="1">
    <source>
        <dbReference type="EMBL" id="PXX47822.1"/>
    </source>
</evidence>
<sequence length="297" mass="32569">MTDTARTNCEPTPALQGVGVGLRTPHYRDFLHASASEVAPADWLEVHSENYFGDGGYDLHVLQTLRRDYPLSLHGVGMGLGSAQGFSEQHISRLQRLIERTEPALVSEHLCWGAIAGRHLNDLLPLPLMQSALDLVCQRVDALQTHLQRQVLIENVSTYLRFNQDDMSEAEFLAALVRRTGCGILLDINNLYVNQHNHGEDAQQALSIMAGLPAGAIGEIHLAGHLQTDICLVDDHGSQVADPVWELFRQTGQMLPAGIPVLIEWDTAIPALPVLLQEAQKARDVLATLPAQKRVAA</sequence>
<dbReference type="AlphaFoldDB" id="A0A318JL22"/>
<name>A0A318JL22_9BURK</name>
<accession>A0A318JL22</accession>
<dbReference type="PANTHER" id="PTHR42194:SF1">
    <property type="entry name" value="UPF0276 PROTEIN HI_1600"/>
    <property type="match status" value="1"/>
</dbReference>
<dbReference type="RefSeq" id="WP_110254149.1">
    <property type="nucleotide sequence ID" value="NZ_QJKB01000001.1"/>
</dbReference>
<dbReference type="PANTHER" id="PTHR42194">
    <property type="entry name" value="UPF0276 PROTEIN HI_1600"/>
    <property type="match status" value="1"/>
</dbReference>
<organism evidence="1 2">
    <name type="scientific">Undibacterium pigrum</name>
    <dbReference type="NCBI Taxonomy" id="401470"/>
    <lineage>
        <taxon>Bacteria</taxon>
        <taxon>Pseudomonadati</taxon>
        <taxon>Pseudomonadota</taxon>
        <taxon>Betaproteobacteria</taxon>
        <taxon>Burkholderiales</taxon>
        <taxon>Oxalobacteraceae</taxon>
        <taxon>Undibacterium</taxon>
    </lineage>
</organism>
<dbReference type="InterPro" id="IPR007801">
    <property type="entry name" value="MbnB/TglH/ChrH"/>
</dbReference>
<dbReference type="OrthoDB" id="9763101at2"/>
<dbReference type="Pfam" id="PF05114">
    <property type="entry name" value="MbnB_TglH_ChrH"/>
    <property type="match status" value="1"/>
</dbReference>
<dbReference type="InterPro" id="IPR036237">
    <property type="entry name" value="Xyl_isomerase-like_sf"/>
</dbReference>
<comment type="caution">
    <text evidence="1">The sequence shown here is derived from an EMBL/GenBank/DDBJ whole genome shotgun (WGS) entry which is preliminary data.</text>
</comment>
<gene>
    <name evidence="1" type="ORF">DFR42_1011421</name>
</gene>
<evidence type="ECO:0000313" key="2">
    <source>
        <dbReference type="Proteomes" id="UP000247792"/>
    </source>
</evidence>
<keyword evidence="2" id="KW-1185">Reference proteome</keyword>
<dbReference type="Gene3D" id="3.20.20.150">
    <property type="entry name" value="Divalent-metal-dependent TIM barrel enzymes"/>
    <property type="match status" value="1"/>
</dbReference>